<accession>A0AAF0CBL1</accession>
<dbReference type="KEGG" id="tvd:SG34_011810"/>
<gene>
    <name evidence="2" type="ORF">SG34_011810</name>
</gene>
<dbReference type="AlphaFoldDB" id="A0AAF0CBL1"/>
<name>A0AAF0CBL1_9GAMM</name>
<organism evidence="2 3">
    <name type="scientific">Thalassomonas viridans</name>
    <dbReference type="NCBI Taxonomy" id="137584"/>
    <lineage>
        <taxon>Bacteria</taxon>
        <taxon>Pseudomonadati</taxon>
        <taxon>Pseudomonadota</taxon>
        <taxon>Gammaproteobacteria</taxon>
        <taxon>Alteromonadales</taxon>
        <taxon>Colwelliaceae</taxon>
        <taxon>Thalassomonas</taxon>
    </lineage>
</organism>
<keyword evidence="1" id="KW-0732">Signal</keyword>
<keyword evidence="3" id="KW-1185">Reference proteome</keyword>
<dbReference type="EMBL" id="CP059733">
    <property type="protein sequence ID" value="WDE07501.1"/>
    <property type="molecule type" value="Genomic_DNA"/>
</dbReference>
<evidence type="ECO:0000313" key="3">
    <source>
        <dbReference type="Proteomes" id="UP000032352"/>
    </source>
</evidence>
<reference evidence="2 3" key="2">
    <citation type="journal article" date="2022" name="Mar. Drugs">
        <title>Bioassay-Guided Fractionation Leads to the Detection of Cholic Acid Generated by the Rare Thalassomonas sp.</title>
        <authorList>
            <person name="Pheiffer F."/>
            <person name="Schneider Y.K."/>
            <person name="Hansen E.H."/>
            <person name="Andersen J.H."/>
            <person name="Isaksson J."/>
            <person name="Busche T."/>
            <person name="R C."/>
            <person name="Kalinowski J."/>
            <person name="Zyl L.V."/>
            <person name="Trindade M."/>
        </authorList>
    </citation>
    <scope>NUCLEOTIDE SEQUENCE [LARGE SCALE GENOMIC DNA]</scope>
    <source>
        <strain evidence="2 3">XOM25</strain>
    </source>
</reference>
<sequence length="254" mass="27977">MKNNNMLARLLLSASLCLASTVVSAALIQDNLVDNLYLSSGGQSSGKFNLNGLDYDYAKITFSFIDDTYLLDNNMPNDIGDNDSSTHERFYQNDMSGSSRRFEGWELIRYGQQNILETAGVNIGNISSGTSSSHYMNLHAVDFHTHYQPGSEWLMPVDCFDSNCADGYRMDHFYEAEGYTGTFTFETFLPKSLIDSSTINGFLNFDVNALSGDFYLASATLETLASVPEPQVLALFLLGLLGMGVGRSKPKFGS</sequence>
<feature type="chain" id="PRO_5042162747" evidence="1">
    <location>
        <begin position="26"/>
        <end position="254"/>
    </location>
</feature>
<feature type="signal peptide" evidence="1">
    <location>
        <begin position="1"/>
        <end position="25"/>
    </location>
</feature>
<dbReference type="RefSeq" id="WP_044838526.1">
    <property type="nucleotide sequence ID" value="NZ_CP059733.1"/>
</dbReference>
<protein>
    <submittedName>
        <fullName evidence="2">PEP-CTERM domain protein</fullName>
    </submittedName>
</protein>
<evidence type="ECO:0000313" key="2">
    <source>
        <dbReference type="EMBL" id="WDE07501.1"/>
    </source>
</evidence>
<proteinExistence type="predicted"/>
<evidence type="ECO:0000256" key="1">
    <source>
        <dbReference type="SAM" id="SignalP"/>
    </source>
</evidence>
<reference evidence="2 3" key="1">
    <citation type="journal article" date="2015" name="Genome Announc.">
        <title>Draft Genome Sequences of Marine Isolates of Thalassomonas viridans and Thalassomonas actiniarum.</title>
        <authorList>
            <person name="Olonade I."/>
            <person name="van Zyl L.J."/>
            <person name="Trindade M."/>
        </authorList>
    </citation>
    <scope>NUCLEOTIDE SEQUENCE [LARGE SCALE GENOMIC DNA]</scope>
    <source>
        <strain evidence="2 3">XOM25</strain>
    </source>
</reference>
<dbReference type="Proteomes" id="UP000032352">
    <property type="component" value="Chromosome"/>
</dbReference>